<keyword evidence="4 5" id="KW-0472">Membrane</keyword>
<protein>
    <recommendedName>
        <fullName evidence="6">Major facilitator superfamily (MFS) profile domain-containing protein</fullName>
    </recommendedName>
</protein>
<dbReference type="PRINTS" id="PR00081">
    <property type="entry name" value="GDHRDH"/>
</dbReference>
<dbReference type="Gene3D" id="3.40.50.720">
    <property type="entry name" value="NAD(P)-binding Rossmann-like Domain"/>
    <property type="match status" value="1"/>
</dbReference>
<evidence type="ECO:0000256" key="3">
    <source>
        <dbReference type="ARBA" id="ARBA00022989"/>
    </source>
</evidence>
<feature type="transmembrane region" description="Helical" evidence="5">
    <location>
        <begin position="787"/>
        <end position="809"/>
    </location>
</feature>
<feature type="transmembrane region" description="Helical" evidence="5">
    <location>
        <begin position="719"/>
        <end position="742"/>
    </location>
</feature>
<dbReference type="PROSITE" id="PS50850">
    <property type="entry name" value="MFS"/>
    <property type="match status" value="1"/>
</dbReference>
<dbReference type="SUPFAM" id="SSF51735">
    <property type="entry name" value="NAD(P)-binding Rossmann-fold domains"/>
    <property type="match status" value="1"/>
</dbReference>
<dbReference type="InterPro" id="IPR011701">
    <property type="entry name" value="MFS"/>
</dbReference>
<feature type="transmembrane region" description="Helical" evidence="5">
    <location>
        <begin position="1047"/>
        <end position="1067"/>
    </location>
</feature>
<dbReference type="InterPro" id="IPR020846">
    <property type="entry name" value="MFS_dom"/>
</dbReference>
<keyword evidence="3 5" id="KW-1133">Transmembrane helix</keyword>
<dbReference type="Gene3D" id="1.20.1250.20">
    <property type="entry name" value="MFS general substrate transporter like domains"/>
    <property type="match status" value="1"/>
</dbReference>
<dbReference type="Pfam" id="PF00106">
    <property type="entry name" value="adh_short"/>
    <property type="match status" value="1"/>
</dbReference>
<feature type="transmembrane region" description="Helical" evidence="5">
    <location>
        <begin position="945"/>
        <end position="961"/>
    </location>
</feature>
<evidence type="ECO:0000256" key="4">
    <source>
        <dbReference type="ARBA" id="ARBA00023136"/>
    </source>
</evidence>
<dbReference type="EMBL" id="MDYO01000020">
    <property type="protein sequence ID" value="OQD95486.1"/>
    <property type="molecule type" value="Genomic_DNA"/>
</dbReference>
<feature type="transmembrane region" description="Helical" evidence="5">
    <location>
        <begin position="1073"/>
        <end position="1097"/>
    </location>
</feature>
<keyword evidence="2 5" id="KW-0812">Transmembrane</keyword>
<evidence type="ECO:0000256" key="1">
    <source>
        <dbReference type="ARBA" id="ARBA00004141"/>
    </source>
</evidence>
<dbReference type="Gene3D" id="1.20.1720.10">
    <property type="entry name" value="Multidrug resistance protein D"/>
    <property type="match status" value="1"/>
</dbReference>
<dbReference type="GO" id="GO:0005886">
    <property type="term" value="C:plasma membrane"/>
    <property type="evidence" value="ECO:0007669"/>
    <property type="project" value="TreeGrafter"/>
</dbReference>
<reference evidence="8" key="1">
    <citation type="journal article" date="2017" name="Nat. Microbiol.">
        <title>Global analysis of biosynthetic gene clusters reveals vast potential of secondary metabolite production in Penicillium species.</title>
        <authorList>
            <person name="Nielsen J.C."/>
            <person name="Grijseels S."/>
            <person name="Prigent S."/>
            <person name="Ji B."/>
            <person name="Dainat J."/>
            <person name="Nielsen K.F."/>
            <person name="Frisvad J.C."/>
            <person name="Workman M."/>
            <person name="Nielsen J."/>
        </authorList>
    </citation>
    <scope>NUCLEOTIDE SEQUENCE [LARGE SCALE GENOMIC DNA]</scope>
    <source>
        <strain evidence="8">IBT 29525</strain>
    </source>
</reference>
<comment type="subcellular location">
    <subcellularLocation>
        <location evidence="1">Membrane</location>
        <topology evidence="1">Multi-pass membrane protein</topology>
    </subcellularLocation>
</comment>
<dbReference type="InterPro" id="IPR036259">
    <property type="entry name" value="MFS_trans_sf"/>
</dbReference>
<dbReference type="PANTHER" id="PTHR23501:SF149">
    <property type="entry name" value="MULTIDRUG TRANSPORTER, PUTATIVE (AFU_ORTHOLOGUE AFUA_5G10430)-RELATED"/>
    <property type="match status" value="1"/>
</dbReference>
<dbReference type="InterPro" id="IPR036291">
    <property type="entry name" value="NAD(P)-bd_dom_sf"/>
</dbReference>
<feature type="transmembrane region" description="Helical" evidence="5">
    <location>
        <begin position="875"/>
        <end position="897"/>
    </location>
</feature>
<dbReference type="Proteomes" id="UP000191612">
    <property type="component" value="Unassembled WGS sequence"/>
</dbReference>
<dbReference type="InterPro" id="IPR002347">
    <property type="entry name" value="SDR_fam"/>
</dbReference>
<dbReference type="SUPFAM" id="SSF103473">
    <property type="entry name" value="MFS general substrate transporter"/>
    <property type="match status" value="2"/>
</dbReference>
<evidence type="ECO:0000256" key="5">
    <source>
        <dbReference type="SAM" id="Phobius"/>
    </source>
</evidence>
<feature type="transmembrane region" description="Helical" evidence="5">
    <location>
        <begin position="1187"/>
        <end position="1207"/>
    </location>
</feature>
<feature type="domain" description="Major facilitator superfamily (MFS) profile" evidence="6">
    <location>
        <begin position="721"/>
        <end position="1210"/>
    </location>
</feature>
<dbReference type="AlphaFoldDB" id="A0A1V6R2P4"/>
<evidence type="ECO:0000259" key="6">
    <source>
        <dbReference type="PROSITE" id="PS50850"/>
    </source>
</evidence>
<accession>A0A1V6R2P4</accession>
<feature type="transmembrane region" description="Helical" evidence="5">
    <location>
        <begin position="815"/>
        <end position="833"/>
    </location>
</feature>
<organism evidence="7 8">
    <name type="scientific">Penicillium solitum</name>
    <dbReference type="NCBI Taxonomy" id="60172"/>
    <lineage>
        <taxon>Eukaryota</taxon>
        <taxon>Fungi</taxon>
        <taxon>Dikarya</taxon>
        <taxon>Ascomycota</taxon>
        <taxon>Pezizomycotina</taxon>
        <taxon>Eurotiomycetes</taxon>
        <taxon>Eurotiomycetidae</taxon>
        <taxon>Eurotiales</taxon>
        <taxon>Aspergillaceae</taxon>
        <taxon>Penicillium</taxon>
    </lineage>
</organism>
<dbReference type="GO" id="GO:0022857">
    <property type="term" value="F:transmembrane transporter activity"/>
    <property type="evidence" value="ECO:0007669"/>
    <property type="project" value="InterPro"/>
</dbReference>
<gene>
    <name evidence="7" type="ORF">PENSOL_c020G05474</name>
</gene>
<feature type="transmembrane region" description="Helical" evidence="5">
    <location>
        <begin position="845"/>
        <end position="863"/>
    </location>
</feature>
<evidence type="ECO:0000256" key="2">
    <source>
        <dbReference type="ARBA" id="ARBA00022692"/>
    </source>
</evidence>
<evidence type="ECO:0000313" key="7">
    <source>
        <dbReference type="EMBL" id="OQD95486.1"/>
    </source>
</evidence>
<feature type="transmembrane region" description="Helical" evidence="5">
    <location>
        <begin position="982"/>
        <end position="1001"/>
    </location>
</feature>
<dbReference type="Pfam" id="PF07690">
    <property type="entry name" value="MFS_1"/>
    <property type="match status" value="1"/>
</dbReference>
<feature type="transmembrane region" description="Helical" evidence="5">
    <location>
        <begin position="1021"/>
        <end position="1040"/>
    </location>
</feature>
<feature type="transmembrane region" description="Helical" evidence="5">
    <location>
        <begin position="1118"/>
        <end position="1137"/>
    </location>
</feature>
<feature type="transmembrane region" description="Helical" evidence="5">
    <location>
        <begin position="918"/>
        <end position="939"/>
    </location>
</feature>
<dbReference type="PANTHER" id="PTHR23501">
    <property type="entry name" value="MAJOR FACILITATOR SUPERFAMILY"/>
    <property type="match status" value="1"/>
</dbReference>
<name>A0A1V6R2P4_9EURO</name>
<proteinExistence type="predicted"/>
<sequence length="1210" mass="132203">MTEVKVDQALFSQSAGKTVLITGAARGIGAATAILFNSHGANVILADLAQLRNSAEEVIQKQMKFSESAIFVSTDIVNWAELTSCFEEAIATFGKVDIVIANAGIMESESVLDINNVDANGRLLESLEAGRVIDVNLKGTLNTLRLGLHYTKSPTSTTTDPQRTKSILLVASTSSYFGGTGVAAYIASKHGVLGLLRACQDVARSHGVRVNAVAPFLTPTHITAGFAHKWDEAGLEKNTPDRVAEAIAVVALDEEREGNCVLVAGKWYRWFYPPRGQSSSPDSPTTLKTIHEILSRSDKFKWETVSFPTPLHFQLDYIYTIDEDAGHFTVTHWKGMDGAIYPRVRRATLASIRETPLSTIDTLLDDVVGVSEPNDYSPSGLNDETNVQYLLESFQIKPTIPAQLNELQFQLFADFVFTWRFYFDDTSTWGSSFPMFAALAIGLLRIAAWDFEVRNTDTEELPIIFSSLPQWKAPADDIFWFHKYLIVCCNTDQIGTTLATKARDFVSCSKTHASTVHGIAISIRHIALFEIRNGDILQSPPIPLVTNTSAMSCSPGFKILAYIFTSNHWEGLSGKSGESWGVTVPTEIFGIILKASAPRDLVSMAQASFLVEKWYYSSIPQICGIGLQNFALSMPCCGKRNTSDAHGAFRRPDSTQMGRRSIAEEIYDDESKINFGVPDSVRSVDGMTTHNPALGSSIQLFESDPSTEEQKRRIEVREWLVFICIVILAMMDSFNATILIPALPDLANAFAKPLASTFWVNTVYLLFGATSQLYFTMMSEVFNHGPVWIIAVVLATIGTGICCGSMSLAELIIGRMIQGIGGGGAMSLCFVIMTETAPESMHSRYSCYILLTRMCGGILGPVIGGLFVDNADWRWVFYFNFLFCALGLLAIPFAVDLRALKYIPMHKLRGLDWTGTSLAFFGLGTILVGLSCGGSSYHWGDWQTIVPLVVGAVVLLALVFYESKWAVHPHFGRRVFRSRMMAMTHLGCLLHGFVVFAHLQFFPLYFISTHYMSATLSGTTLLAMVGFAIAPATVVGVILAKELRCTQWIISGGWVLTALVSGCSILLDNSTPTVAWVFLLFTAGLGHGLLLSSYNVRVQNLPKDGDGSMSTLPTTMSYYMRAWGMAVAVPVGGVVLLNCFGNGFASVGLNRDIVNSANGYLILMKDVSMSSKQREAVTVVSVAGFQAVWGLITGVAILGGISSGFLWRKK</sequence>
<feature type="transmembrane region" description="Helical" evidence="5">
    <location>
        <begin position="429"/>
        <end position="448"/>
    </location>
</feature>
<evidence type="ECO:0000313" key="8">
    <source>
        <dbReference type="Proteomes" id="UP000191612"/>
    </source>
</evidence>
<feature type="transmembrane region" description="Helical" evidence="5">
    <location>
        <begin position="754"/>
        <end position="775"/>
    </location>
</feature>
<comment type="caution">
    <text evidence="7">The sequence shown here is derived from an EMBL/GenBank/DDBJ whole genome shotgun (WGS) entry which is preliminary data.</text>
</comment>
<keyword evidence="8" id="KW-1185">Reference proteome</keyword>